<keyword evidence="1" id="KW-0812">Transmembrane</keyword>
<feature type="non-terminal residue" evidence="2">
    <location>
        <position position="1"/>
    </location>
</feature>
<evidence type="ECO:0000313" key="2">
    <source>
        <dbReference type="EMBL" id="JAP14591.1"/>
    </source>
</evidence>
<dbReference type="EMBL" id="GEDG01026357">
    <property type="protein sequence ID" value="JAP14591.1"/>
    <property type="molecule type" value="Transcribed_RNA"/>
</dbReference>
<dbReference type="EMBL" id="GEDG01023144">
    <property type="protein sequence ID" value="JAP16958.1"/>
    <property type="molecule type" value="Transcribed_RNA"/>
</dbReference>
<name>A0A0V0H2H2_SOLCH</name>
<proteinExistence type="predicted"/>
<accession>A0A0V0H2H2</accession>
<dbReference type="AlphaFoldDB" id="A0A0V0H2H2"/>
<keyword evidence="1" id="KW-1133">Transmembrane helix</keyword>
<evidence type="ECO:0000256" key="1">
    <source>
        <dbReference type="SAM" id="Phobius"/>
    </source>
</evidence>
<organism evidence="2">
    <name type="scientific">Solanum chacoense</name>
    <name type="common">Chaco potato</name>
    <dbReference type="NCBI Taxonomy" id="4108"/>
    <lineage>
        <taxon>Eukaryota</taxon>
        <taxon>Viridiplantae</taxon>
        <taxon>Streptophyta</taxon>
        <taxon>Embryophyta</taxon>
        <taxon>Tracheophyta</taxon>
        <taxon>Spermatophyta</taxon>
        <taxon>Magnoliopsida</taxon>
        <taxon>eudicotyledons</taxon>
        <taxon>Gunneridae</taxon>
        <taxon>Pentapetalae</taxon>
        <taxon>asterids</taxon>
        <taxon>lamiids</taxon>
        <taxon>Solanales</taxon>
        <taxon>Solanaceae</taxon>
        <taxon>Solanoideae</taxon>
        <taxon>Solaneae</taxon>
        <taxon>Solanum</taxon>
    </lineage>
</organism>
<reference evidence="2" key="1">
    <citation type="submission" date="2015-12" db="EMBL/GenBank/DDBJ databases">
        <title>Gene expression during late stages of embryo sac development: a critical building block for successful pollen-pistil interactions.</title>
        <authorList>
            <person name="Liu Y."/>
            <person name="Joly V."/>
            <person name="Sabar M."/>
            <person name="Matton D.P."/>
        </authorList>
    </citation>
    <scope>NUCLEOTIDE SEQUENCE</scope>
</reference>
<feature type="transmembrane region" description="Helical" evidence="1">
    <location>
        <begin position="29"/>
        <end position="51"/>
    </location>
</feature>
<sequence length="71" mass="8158">KVGSPCIYLVTIFSHLICVAPCHHSGDYFFIFNFCSTVPSFWCLLFCVALCHHSSDYFFIYNLCSTVTSFR</sequence>
<protein>
    <submittedName>
        <fullName evidence="2">Putative ovule protein</fullName>
    </submittedName>
</protein>
<keyword evidence="1" id="KW-0472">Membrane</keyword>